<accession>A0A2M9G2T0</accession>
<proteinExistence type="predicted"/>
<dbReference type="EMBL" id="PHIG01000031">
    <property type="protein sequence ID" value="PJK30029.1"/>
    <property type="molecule type" value="Genomic_DNA"/>
</dbReference>
<dbReference type="InterPro" id="IPR023606">
    <property type="entry name" value="CoA-Trfase_III_dom_1_sf"/>
</dbReference>
<dbReference type="SUPFAM" id="SSF89796">
    <property type="entry name" value="CoA-transferase family III (CaiB/BaiF)"/>
    <property type="match status" value="1"/>
</dbReference>
<dbReference type="AlphaFoldDB" id="A0A2M9G2T0"/>
<keyword evidence="4" id="KW-1185">Reference proteome</keyword>
<name>A0A2M9G2T0_9PROT</name>
<dbReference type="InterPro" id="IPR003673">
    <property type="entry name" value="CoA-Trfase_fam_III"/>
</dbReference>
<dbReference type="InterPro" id="IPR050483">
    <property type="entry name" value="CoA-transferase_III_domain"/>
</dbReference>
<dbReference type="GO" id="GO:0008410">
    <property type="term" value="F:CoA-transferase activity"/>
    <property type="evidence" value="ECO:0007669"/>
    <property type="project" value="TreeGrafter"/>
</dbReference>
<organism evidence="3 4">
    <name type="scientific">Minwuia thermotolerans</name>
    <dbReference type="NCBI Taxonomy" id="2056226"/>
    <lineage>
        <taxon>Bacteria</taxon>
        <taxon>Pseudomonadati</taxon>
        <taxon>Pseudomonadota</taxon>
        <taxon>Alphaproteobacteria</taxon>
        <taxon>Minwuiales</taxon>
        <taxon>Minwuiaceae</taxon>
        <taxon>Minwuia</taxon>
    </lineage>
</organism>
<dbReference type="RefSeq" id="WP_109793303.1">
    <property type="nucleotide sequence ID" value="NZ_PHIG01000031.1"/>
</dbReference>
<sequence>MTDYARPYRGLKVLDMSQGVAGPHAGMLLALYGADVIKVEPEAGDWIRPIGVRYGQHSAHGVYYSRGKRSIALDMKSEAGLEIIYRLARDADVVIESFRPGVADRLKIGYEDIRRINRRALYLSVSGFGQEGPYRERPCTDTVAQAFSGLMSVNTGNDGAPVKVGAVLVDSITGLFAYQAVATALYARGQTGEGRHIDVSLMQGAAAILAPKILEAHLQGGTPQAFNPPAGNFETKDGWIAVTLVRDAEFVKTARLIGLPHLADDPRLQTFANRAEHLDELMDQLRTRYREKTTAEWMAILKPEGILCEPVNTFNDWLADEHVRAVQAAPAADQPGVGESPLARVPGAPQSPADIGDAPGIGQHGDAILAELGYAPDEIADMAAKRAVFLGEKTT</sequence>
<dbReference type="PANTHER" id="PTHR48207">
    <property type="entry name" value="SUCCINATE--HYDROXYMETHYLGLUTARATE COA-TRANSFERASE"/>
    <property type="match status" value="1"/>
</dbReference>
<evidence type="ECO:0000313" key="4">
    <source>
        <dbReference type="Proteomes" id="UP000229498"/>
    </source>
</evidence>
<feature type="region of interest" description="Disordered" evidence="2">
    <location>
        <begin position="329"/>
        <end position="362"/>
    </location>
</feature>
<dbReference type="OrthoDB" id="7208981at2"/>
<dbReference type="Pfam" id="PF02515">
    <property type="entry name" value="CoA_transf_3"/>
    <property type="match status" value="1"/>
</dbReference>
<dbReference type="PANTHER" id="PTHR48207:SF3">
    <property type="entry name" value="SUCCINATE--HYDROXYMETHYLGLUTARATE COA-TRANSFERASE"/>
    <property type="match status" value="1"/>
</dbReference>
<dbReference type="InterPro" id="IPR044855">
    <property type="entry name" value="CoA-Trfase_III_dom3_sf"/>
</dbReference>
<evidence type="ECO:0000256" key="1">
    <source>
        <dbReference type="ARBA" id="ARBA00022679"/>
    </source>
</evidence>
<dbReference type="Gene3D" id="3.40.50.10540">
    <property type="entry name" value="Crotonobetainyl-coa:carnitine coa-transferase, domain 1"/>
    <property type="match status" value="1"/>
</dbReference>
<reference evidence="3 4" key="1">
    <citation type="submission" date="2017-11" db="EMBL/GenBank/DDBJ databases">
        <title>Draft genome sequence of Rhizobiales bacterium SY3-13.</title>
        <authorList>
            <person name="Sun C."/>
        </authorList>
    </citation>
    <scope>NUCLEOTIDE SEQUENCE [LARGE SCALE GENOMIC DNA]</scope>
    <source>
        <strain evidence="3 4">SY3-13</strain>
    </source>
</reference>
<comment type="caution">
    <text evidence="3">The sequence shown here is derived from an EMBL/GenBank/DDBJ whole genome shotgun (WGS) entry which is preliminary data.</text>
</comment>
<dbReference type="Proteomes" id="UP000229498">
    <property type="component" value="Unassembled WGS sequence"/>
</dbReference>
<protein>
    <submittedName>
        <fullName evidence="3">CoA transferase</fullName>
    </submittedName>
</protein>
<evidence type="ECO:0000256" key="2">
    <source>
        <dbReference type="SAM" id="MobiDB-lite"/>
    </source>
</evidence>
<gene>
    <name evidence="3" type="ORF">CVT23_09720</name>
</gene>
<dbReference type="Gene3D" id="3.30.1540.10">
    <property type="entry name" value="formyl-coa transferase, domain 3"/>
    <property type="match status" value="1"/>
</dbReference>
<evidence type="ECO:0000313" key="3">
    <source>
        <dbReference type="EMBL" id="PJK30029.1"/>
    </source>
</evidence>
<keyword evidence="1 3" id="KW-0808">Transferase</keyword>